<dbReference type="InterPro" id="IPR024370">
    <property type="entry name" value="PBP_domain"/>
</dbReference>
<evidence type="ECO:0000256" key="3">
    <source>
        <dbReference type="ARBA" id="ARBA00022592"/>
    </source>
</evidence>
<organism evidence="8 9">
    <name type="scientific">Nonomuraea antimicrobica</name>
    <dbReference type="NCBI Taxonomy" id="561173"/>
    <lineage>
        <taxon>Bacteria</taxon>
        <taxon>Bacillati</taxon>
        <taxon>Actinomycetota</taxon>
        <taxon>Actinomycetes</taxon>
        <taxon>Streptosporangiales</taxon>
        <taxon>Streptosporangiaceae</taxon>
        <taxon>Nonomuraea</taxon>
    </lineage>
</organism>
<dbReference type="Pfam" id="PF12849">
    <property type="entry name" value="PBP_like_2"/>
    <property type="match status" value="1"/>
</dbReference>
<feature type="region of interest" description="Disordered" evidence="5">
    <location>
        <begin position="28"/>
        <end position="51"/>
    </location>
</feature>
<dbReference type="Gene3D" id="3.40.190.10">
    <property type="entry name" value="Periplasmic binding protein-like II"/>
    <property type="match status" value="2"/>
</dbReference>
<dbReference type="PROSITE" id="PS51257">
    <property type="entry name" value="PROKAR_LIPOPROTEIN"/>
    <property type="match status" value="1"/>
</dbReference>
<dbReference type="PIRSF" id="PIRSF002756">
    <property type="entry name" value="PstS"/>
    <property type="match status" value="1"/>
</dbReference>
<keyword evidence="2 4" id="KW-0813">Transport</keyword>
<proteinExistence type="inferred from homology"/>
<feature type="domain" description="PBP" evidence="7">
    <location>
        <begin position="37"/>
        <end position="323"/>
    </location>
</feature>
<dbReference type="SUPFAM" id="SSF53850">
    <property type="entry name" value="Periplasmic binding protein-like II"/>
    <property type="match status" value="1"/>
</dbReference>
<dbReference type="PANTHER" id="PTHR42996">
    <property type="entry name" value="PHOSPHATE-BINDING PROTEIN PSTS"/>
    <property type="match status" value="1"/>
</dbReference>
<evidence type="ECO:0000256" key="2">
    <source>
        <dbReference type="ARBA" id="ARBA00022448"/>
    </source>
</evidence>
<dbReference type="EMBL" id="BAAAZP010000104">
    <property type="protein sequence ID" value="GAA3686999.1"/>
    <property type="molecule type" value="Genomic_DNA"/>
</dbReference>
<evidence type="ECO:0000313" key="8">
    <source>
        <dbReference type="EMBL" id="GAA3686999.1"/>
    </source>
</evidence>
<evidence type="ECO:0000313" key="9">
    <source>
        <dbReference type="Proteomes" id="UP001500902"/>
    </source>
</evidence>
<protein>
    <recommendedName>
        <fullName evidence="4">Phosphate-binding protein</fullName>
    </recommendedName>
</protein>
<keyword evidence="9" id="KW-1185">Reference proteome</keyword>
<dbReference type="CDD" id="cd13565">
    <property type="entry name" value="PBP2_PstS"/>
    <property type="match status" value="1"/>
</dbReference>
<keyword evidence="6" id="KW-0732">Signal</keyword>
<gene>
    <name evidence="8" type="primary">pstS_1</name>
    <name evidence="8" type="ORF">GCM10022224_059990</name>
</gene>
<evidence type="ECO:0000256" key="4">
    <source>
        <dbReference type="PIRNR" id="PIRNR002756"/>
    </source>
</evidence>
<dbReference type="InterPro" id="IPR050962">
    <property type="entry name" value="Phosphate-bind_PstS"/>
</dbReference>
<dbReference type="InterPro" id="IPR005673">
    <property type="entry name" value="ABC_phos-bd_PstS"/>
</dbReference>
<comment type="similarity">
    <text evidence="1 4">Belongs to the PstS family.</text>
</comment>
<dbReference type="NCBIfam" id="TIGR00975">
    <property type="entry name" value="3a0107s03"/>
    <property type="match status" value="1"/>
</dbReference>
<evidence type="ECO:0000256" key="6">
    <source>
        <dbReference type="SAM" id="SignalP"/>
    </source>
</evidence>
<feature type="compositionally biased region" description="Low complexity" evidence="5">
    <location>
        <begin position="40"/>
        <end position="51"/>
    </location>
</feature>
<name>A0ABP7CC82_9ACTN</name>
<feature type="chain" id="PRO_5047357820" description="Phosphate-binding protein" evidence="6">
    <location>
        <begin position="21"/>
        <end position="366"/>
    </location>
</feature>
<sequence>MLKRLAGQALVAALVLGACAAGVSGAAVLSRDDDPPKPPIAESISGSGSSAQEGAMDAWRAEFHRIHPDLEVQYKSSGSGAGIDDFISGRTALAGSDVAMRPDEQVRANRRCGRRAVHLPMVVGRIALAYNLPSVPDLRLSPATAAGIFGGRITRWDDPRVAAENPGAPLPRTRIRLFHRSDDSGTTHNFTAYLKAAGRWPHEPSRKWTGKGKGVAMSAGVIDAVRDTKNSIGYVEYGLATNAGLSTAQVRNAGGEFVQLTPESAATALENARVVGEDGDLVVQLDYLTRAKGAYPIVLVTYAITCQPNRDPLVRAFLLYAAGDAGQSSLALYGYAPLPRDLLTRVRVQLDAMDDHTTTSSAPTEE</sequence>
<evidence type="ECO:0000259" key="7">
    <source>
        <dbReference type="Pfam" id="PF12849"/>
    </source>
</evidence>
<evidence type="ECO:0000256" key="1">
    <source>
        <dbReference type="ARBA" id="ARBA00008725"/>
    </source>
</evidence>
<dbReference type="Proteomes" id="UP001500902">
    <property type="component" value="Unassembled WGS sequence"/>
</dbReference>
<feature type="signal peptide" evidence="6">
    <location>
        <begin position="1"/>
        <end position="20"/>
    </location>
</feature>
<evidence type="ECO:0000256" key="5">
    <source>
        <dbReference type="SAM" id="MobiDB-lite"/>
    </source>
</evidence>
<dbReference type="PANTHER" id="PTHR42996:SF1">
    <property type="entry name" value="PHOSPHATE-BINDING PROTEIN PSTS"/>
    <property type="match status" value="1"/>
</dbReference>
<comment type="caution">
    <text evidence="8">The sequence shown here is derived from an EMBL/GenBank/DDBJ whole genome shotgun (WGS) entry which is preliminary data.</text>
</comment>
<keyword evidence="3 4" id="KW-0592">Phosphate transport</keyword>
<accession>A0ABP7CC82</accession>
<reference evidence="9" key="1">
    <citation type="journal article" date="2019" name="Int. J. Syst. Evol. Microbiol.">
        <title>The Global Catalogue of Microorganisms (GCM) 10K type strain sequencing project: providing services to taxonomists for standard genome sequencing and annotation.</title>
        <authorList>
            <consortium name="The Broad Institute Genomics Platform"/>
            <consortium name="The Broad Institute Genome Sequencing Center for Infectious Disease"/>
            <person name="Wu L."/>
            <person name="Ma J."/>
        </authorList>
    </citation>
    <scope>NUCLEOTIDE SEQUENCE [LARGE SCALE GENOMIC DNA]</scope>
    <source>
        <strain evidence="9">JCM 16904</strain>
    </source>
</reference>